<dbReference type="AlphaFoldDB" id="A0A4Z2H5L6"/>
<dbReference type="PANTHER" id="PTHR21608:SF8">
    <property type="entry name" value="KINESIN-LIKE PROTEIN KIF26B"/>
    <property type="match status" value="1"/>
</dbReference>
<dbReference type="InterPro" id="IPR036961">
    <property type="entry name" value="Kinesin_motor_dom_sf"/>
</dbReference>
<keyword evidence="4" id="KW-0963">Cytoplasm</keyword>
<proteinExistence type="inferred from homology"/>
<protein>
    <submittedName>
        <fullName evidence="8">Kinesin-like protein KIF26B</fullName>
    </submittedName>
</protein>
<evidence type="ECO:0000256" key="5">
    <source>
        <dbReference type="PROSITE-ProRule" id="PRU00283"/>
    </source>
</evidence>
<dbReference type="Pfam" id="PF00225">
    <property type="entry name" value="Kinesin"/>
    <property type="match status" value="1"/>
</dbReference>
<dbReference type="Gene3D" id="3.40.850.10">
    <property type="entry name" value="Kinesin motor domain"/>
    <property type="match status" value="1"/>
</dbReference>
<keyword evidence="2 5" id="KW-0547">Nucleotide-binding</keyword>
<dbReference type="GO" id="GO:0007018">
    <property type="term" value="P:microtubule-based movement"/>
    <property type="evidence" value="ECO:0007669"/>
    <property type="project" value="InterPro"/>
</dbReference>
<accession>A0A4Z2H5L6</accession>
<evidence type="ECO:0000313" key="9">
    <source>
        <dbReference type="Proteomes" id="UP000314294"/>
    </source>
</evidence>
<feature type="region of interest" description="Disordered" evidence="6">
    <location>
        <begin position="15"/>
        <end position="57"/>
    </location>
</feature>
<evidence type="ECO:0000256" key="2">
    <source>
        <dbReference type="ARBA" id="ARBA00022741"/>
    </source>
</evidence>
<evidence type="ECO:0000313" key="8">
    <source>
        <dbReference type="EMBL" id="TNN60790.1"/>
    </source>
</evidence>
<dbReference type="Proteomes" id="UP000314294">
    <property type="component" value="Unassembled WGS sequence"/>
</dbReference>
<evidence type="ECO:0000256" key="4">
    <source>
        <dbReference type="ARBA" id="ARBA00023212"/>
    </source>
</evidence>
<evidence type="ECO:0000256" key="1">
    <source>
        <dbReference type="ARBA" id="ARBA00004245"/>
    </source>
</evidence>
<dbReference type="OrthoDB" id="8862460at2759"/>
<evidence type="ECO:0000256" key="3">
    <source>
        <dbReference type="ARBA" id="ARBA00022840"/>
    </source>
</evidence>
<dbReference type="InterPro" id="IPR027417">
    <property type="entry name" value="P-loop_NTPase"/>
</dbReference>
<dbReference type="PRINTS" id="PR00380">
    <property type="entry name" value="KINESINHEAVY"/>
</dbReference>
<keyword evidence="4" id="KW-0206">Cytoskeleton</keyword>
<keyword evidence="5" id="KW-0505">Motor protein</keyword>
<feature type="binding site" evidence="5">
    <location>
        <begin position="247"/>
        <end position="254"/>
    </location>
    <ligand>
        <name>ATP</name>
        <dbReference type="ChEBI" id="CHEBI:30616"/>
    </ligand>
</feature>
<sequence length="408" mass="44231">MSRREWKMISQMISEDSREGLTEAALNRYNTNSPSHTNSTSRTNSPSHTPAVTTTAPTTTSAAASFFARAAQKLNLASKKKKQKSAAVLAPVTTSSPPCDPPLFPTNFSSALLMAPPPAPPCLLRAANKIKDTPGLGKRAEQYDLGVIVKVMVRVCPESQSDAAESSSFLKVDPRKKQITIMDPSVNQTPSAASQKKAGANQVPPKMFTFDAAFPPDASQAEVCAGTVAEVIQSVVNGADGCVFCFGHSKLGKSYTMIGRDDSLQTLGIIPCAISWLFKLINERKEKTGARFSVRVSAVEVWGKEENLKDLLSEVATGSLQDGQSPGVYLFEDPICGMQLQNQSELRAPTPEKAAWFLDAAIAARHSSQRPNTTEEEHRNSHMLFTLHIYQYRMEKTGKGGTRRVLLG</sequence>
<keyword evidence="9" id="KW-1185">Reference proteome</keyword>
<organism evidence="8 9">
    <name type="scientific">Liparis tanakae</name>
    <name type="common">Tanaka's snailfish</name>
    <dbReference type="NCBI Taxonomy" id="230148"/>
    <lineage>
        <taxon>Eukaryota</taxon>
        <taxon>Metazoa</taxon>
        <taxon>Chordata</taxon>
        <taxon>Craniata</taxon>
        <taxon>Vertebrata</taxon>
        <taxon>Euteleostomi</taxon>
        <taxon>Actinopterygii</taxon>
        <taxon>Neopterygii</taxon>
        <taxon>Teleostei</taxon>
        <taxon>Neoteleostei</taxon>
        <taxon>Acanthomorphata</taxon>
        <taxon>Eupercaria</taxon>
        <taxon>Perciformes</taxon>
        <taxon>Cottioidei</taxon>
        <taxon>Cottales</taxon>
        <taxon>Liparidae</taxon>
        <taxon>Liparis</taxon>
    </lineage>
</organism>
<name>A0A4Z2H5L6_9TELE</name>
<dbReference type="InterPro" id="IPR001752">
    <property type="entry name" value="Kinesin_motor_dom"/>
</dbReference>
<comment type="similarity">
    <text evidence="5">Belongs to the TRAFAC class myosin-kinesin ATPase superfamily. Kinesin family.</text>
</comment>
<evidence type="ECO:0000256" key="6">
    <source>
        <dbReference type="SAM" id="MobiDB-lite"/>
    </source>
</evidence>
<reference evidence="8 9" key="1">
    <citation type="submission" date="2019-03" db="EMBL/GenBank/DDBJ databases">
        <title>First draft genome of Liparis tanakae, snailfish: a comprehensive survey of snailfish specific genes.</title>
        <authorList>
            <person name="Kim W."/>
            <person name="Song I."/>
            <person name="Jeong J.-H."/>
            <person name="Kim D."/>
            <person name="Kim S."/>
            <person name="Ryu S."/>
            <person name="Song J.Y."/>
            <person name="Lee S.K."/>
        </authorList>
    </citation>
    <scope>NUCLEOTIDE SEQUENCE [LARGE SCALE GENOMIC DNA]</scope>
    <source>
        <tissue evidence="8">Muscle</tissue>
    </source>
</reference>
<dbReference type="GO" id="GO:0008017">
    <property type="term" value="F:microtubule binding"/>
    <property type="evidence" value="ECO:0007669"/>
    <property type="project" value="InterPro"/>
</dbReference>
<keyword evidence="3 5" id="KW-0067">ATP-binding</keyword>
<dbReference type="InterPro" id="IPR027640">
    <property type="entry name" value="Kinesin-like_fam"/>
</dbReference>
<feature type="domain" description="Kinesin motor" evidence="7">
    <location>
        <begin position="148"/>
        <end position="408"/>
    </location>
</feature>
<comment type="caution">
    <text evidence="8">The sequence shown here is derived from an EMBL/GenBank/DDBJ whole genome shotgun (WGS) entry which is preliminary data.</text>
</comment>
<dbReference type="EMBL" id="SRLO01000327">
    <property type="protein sequence ID" value="TNN60790.1"/>
    <property type="molecule type" value="Genomic_DNA"/>
</dbReference>
<comment type="subcellular location">
    <subcellularLocation>
        <location evidence="1">Cytoplasm</location>
        <location evidence="1">Cytoskeleton</location>
    </subcellularLocation>
</comment>
<dbReference type="PROSITE" id="PS50067">
    <property type="entry name" value="KINESIN_MOTOR_2"/>
    <property type="match status" value="1"/>
</dbReference>
<dbReference type="GO" id="GO:0003777">
    <property type="term" value="F:microtubule motor activity"/>
    <property type="evidence" value="ECO:0007669"/>
    <property type="project" value="InterPro"/>
</dbReference>
<feature type="compositionally biased region" description="Low complexity" evidence="6">
    <location>
        <begin position="30"/>
        <end position="57"/>
    </location>
</feature>
<dbReference type="SUPFAM" id="SSF52540">
    <property type="entry name" value="P-loop containing nucleoside triphosphate hydrolases"/>
    <property type="match status" value="1"/>
</dbReference>
<gene>
    <name evidence="8" type="primary">KIF26B_3</name>
    <name evidence="8" type="ORF">EYF80_028960</name>
</gene>
<dbReference type="GO" id="GO:0005524">
    <property type="term" value="F:ATP binding"/>
    <property type="evidence" value="ECO:0007669"/>
    <property type="project" value="UniProtKB-UniRule"/>
</dbReference>
<dbReference type="SMART" id="SM00129">
    <property type="entry name" value="KISc"/>
    <property type="match status" value="1"/>
</dbReference>
<dbReference type="PANTHER" id="PTHR21608">
    <property type="entry name" value="KINESIN-LIKE PROTEIN CG14535"/>
    <property type="match status" value="1"/>
</dbReference>
<dbReference type="GO" id="GO:0005856">
    <property type="term" value="C:cytoskeleton"/>
    <property type="evidence" value="ECO:0007669"/>
    <property type="project" value="UniProtKB-SubCell"/>
</dbReference>
<evidence type="ECO:0000259" key="7">
    <source>
        <dbReference type="PROSITE" id="PS50067"/>
    </source>
</evidence>